<dbReference type="EMBL" id="JAINUG010000045">
    <property type="protein sequence ID" value="KAJ8406104.1"/>
    <property type="molecule type" value="Genomic_DNA"/>
</dbReference>
<name>A0AAD7SNU4_9TELE</name>
<sequence>MKTKKQNRARSEHQTRGSLGGLRRDQPVWWAGMSTEADLMRSDSNKARRIRSSRAMGQNQRTQLSHRMLTASWSARLPYTWGKNGRDIVFVARLHSMHS</sequence>
<organism evidence="2 3">
    <name type="scientific">Aldrovandia affinis</name>
    <dbReference type="NCBI Taxonomy" id="143900"/>
    <lineage>
        <taxon>Eukaryota</taxon>
        <taxon>Metazoa</taxon>
        <taxon>Chordata</taxon>
        <taxon>Craniata</taxon>
        <taxon>Vertebrata</taxon>
        <taxon>Euteleostomi</taxon>
        <taxon>Actinopterygii</taxon>
        <taxon>Neopterygii</taxon>
        <taxon>Teleostei</taxon>
        <taxon>Notacanthiformes</taxon>
        <taxon>Halosauridae</taxon>
        <taxon>Aldrovandia</taxon>
    </lineage>
</organism>
<keyword evidence="3" id="KW-1185">Reference proteome</keyword>
<dbReference type="Proteomes" id="UP001221898">
    <property type="component" value="Unassembled WGS sequence"/>
</dbReference>
<evidence type="ECO:0000313" key="2">
    <source>
        <dbReference type="EMBL" id="KAJ8406104.1"/>
    </source>
</evidence>
<accession>A0AAD7SNU4</accession>
<feature type="region of interest" description="Disordered" evidence="1">
    <location>
        <begin position="40"/>
        <end position="63"/>
    </location>
</feature>
<dbReference type="AlphaFoldDB" id="A0AAD7SNU4"/>
<evidence type="ECO:0000256" key="1">
    <source>
        <dbReference type="SAM" id="MobiDB-lite"/>
    </source>
</evidence>
<reference evidence="2" key="1">
    <citation type="journal article" date="2023" name="Science">
        <title>Genome structures resolve the early diversification of teleost fishes.</title>
        <authorList>
            <person name="Parey E."/>
            <person name="Louis A."/>
            <person name="Montfort J."/>
            <person name="Bouchez O."/>
            <person name="Roques C."/>
            <person name="Iampietro C."/>
            <person name="Lluch J."/>
            <person name="Castinel A."/>
            <person name="Donnadieu C."/>
            <person name="Desvignes T."/>
            <person name="Floi Bucao C."/>
            <person name="Jouanno E."/>
            <person name="Wen M."/>
            <person name="Mejri S."/>
            <person name="Dirks R."/>
            <person name="Jansen H."/>
            <person name="Henkel C."/>
            <person name="Chen W.J."/>
            <person name="Zahm M."/>
            <person name="Cabau C."/>
            <person name="Klopp C."/>
            <person name="Thompson A.W."/>
            <person name="Robinson-Rechavi M."/>
            <person name="Braasch I."/>
            <person name="Lecointre G."/>
            <person name="Bobe J."/>
            <person name="Postlethwait J.H."/>
            <person name="Berthelot C."/>
            <person name="Roest Crollius H."/>
            <person name="Guiguen Y."/>
        </authorList>
    </citation>
    <scope>NUCLEOTIDE SEQUENCE</scope>
    <source>
        <strain evidence="2">NC1722</strain>
    </source>
</reference>
<gene>
    <name evidence="2" type="ORF">AAFF_G00309920</name>
</gene>
<proteinExistence type="predicted"/>
<comment type="caution">
    <text evidence="2">The sequence shown here is derived from an EMBL/GenBank/DDBJ whole genome shotgun (WGS) entry which is preliminary data.</text>
</comment>
<evidence type="ECO:0000313" key="3">
    <source>
        <dbReference type="Proteomes" id="UP001221898"/>
    </source>
</evidence>
<protein>
    <submittedName>
        <fullName evidence="2">Uncharacterized protein</fullName>
    </submittedName>
</protein>
<feature type="region of interest" description="Disordered" evidence="1">
    <location>
        <begin position="1"/>
        <end position="23"/>
    </location>
</feature>